<dbReference type="EMBL" id="CP097506">
    <property type="protein sequence ID" value="URD94781.1"/>
    <property type="molecule type" value="Genomic_DNA"/>
</dbReference>
<feature type="region of interest" description="Disordered" evidence="1">
    <location>
        <begin position="403"/>
        <end position="438"/>
    </location>
</feature>
<sequence length="1074" mass="120929">MWFVLTLDTEGTHLTLTQLKRCLKAEGVTSNRSWVHVDFLSSPTLSPLRYSPLHRLSVEMPSQHHRETNQCCCCCCCCSIHSSPPPHLTTSDQLLQALASHLLLQSQNPPTLSDRHCLKPQQQPPPLHSFFQIHQLGDDHLPPAPPHYHRHEQQQQQQQQFYQHQVQPLIDSLLRRVAALESSLPHLSFPTSSPPPLPCHGRQRQERPLTPSPLPSFELSLRDLAARRIQASFRRFLLRRSQTLRHLKDLAAMKSSVAACRSALSDETHVDPRYLTEKAMDLLLRLDAIQSGDPMVREGKRSISRELVRMLDFIDKVVVKEHQLSLDAIEITGNCGIERDSVESMTREIVGTEEVPKLAKKVSFLEDGKRPRFSLSGRHQLEEELIDAGNQTAPLVSLGRKITSAESSDHPGPKRFHEISNDDRSSESSIENGGKYVKGKHFQNQNGKFLHGGKQLHEKKAVEDGPAHEYMMSSSPSPSPSSHGFYCEGLRPLLIPQTRGYYREKRKRAMMMEGIASIALLPCGSISGHFIRLPDSVCYGLHGTELSCERECSRGEDYRLIKLSIIDYASRKEKVIVVECRGHDCARFQNVDHAHGWENDVVEMIEQKHDIQKISVSFECETLKADNAAEEHIKTYMPNLVGLGAVGSPKATPTMAETLIPNCTRGIPANFSRLRPISATRRQLPSSIGYSPEFCDLKGRFEYPIGSFRAQKWVTRAAATSSSMVEDAKEDGEPMSIDNLRRFIDLNVGKWNGSFYQFDGHGNLLQTVSTTLSASSYGEDELISLIQTLYIKQPSSSTSIAGYDDEPEWAEYKIKETNMFTVDKYQQIGFFPREKAFSLRYQTAGMLETVLRAGVLGEDDTGEESPKNLKIPSKWPSVVCENCLYSLEKDMRTRSFHIMDPKGILEMLVIFIEEQGNEMPAFSTWNSEISDFPDRIAPWLGRWEGHAVTKRSGVYGATIAKADTVVLLEMDDKGRLIQDITSTNNASNTTTNVRWTGTISNNLVTFDGGFQLTLLPGGMYMGCPCDIGKNVAQSQSFHLEFCWMESPEKRQKLVRTYDVEGIVVSSTYFYEVKV</sequence>
<evidence type="ECO:0000313" key="6">
    <source>
        <dbReference type="Proteomes" id="UP001055439"/>
    </source>
</evidence>
<proteinExistence type="predicted"/>
<gene>
    <name evidence="5" type="ORF">MUK42_29543</name>
</gene>
<dbReference type="InterPro" id="IPR048378">
    <property type="entry name" value="BFA1-like_C"/>
</dbReference>
<feature type="domain" description="BAG" evidence="2">
    <location>
        <begin position="266"/>
        <end position="316"/>
    </location>
</feature>
<keyword evidence="6" id="KW-1185">Reference proteome</keyword>
<feature type="compositionally biased region" description="Basic and acidic residues" evidence="1">
    <location>
        <begin position="407"/>
        <end position="426"/>
    </location>
</feature>
<dbReference type="FunFam" id="2.40.128.20:FF:000017">
    <property type="entry name" value="OsWRKY4 family protein"/>
    <property type="match status" value="1"/>
</dbReference>
<dbReference type="Pfam" id="PF21053">
    <property type="entry name" value="BFA1_C"/>
    <property type="match status" value="1"/>
</dbReference>
<dbReference type="GO" id="GO:0010020">
    <property type="term" value="P:chloroplast fission"/>
    <property type="evidence" value="ECO:0007669"/>
    <property type="project" value="TreeGrafter"/>
</dbReference>
<dbReference type="GO" id="GO:0051087">
    <property type="term" value="F:protein-folding chaperone binding"/>
    <property type="evidence" value="ECO:0007669"/>
    <property type="project" value="InterPro"/>
</dbReference>
<dbReference type="PANTHER" id="PTHR33404:SF3">
    <property type="entry name" value="NMDA RECEPTOR SUBUNIT EPSILON-1, PUTATIVE (DUF3598)-RELATED"/>
    <property type="match status" value="1"/>
</dbReference>
<dbReference type="Gene3D" id="2.40.128.20">
    <property type="match status" value="2"/>
</dbReference>
<dbReference type="PANTHER" id="PTHR33404">
    <property type="entry name" value="CELL DIVISION TOPOLOGICAL SPECIFICITY FACTOR HOMOLOG, CHLOROPLASTIC"/>
    <property type="match status" value="1"/>
</dbReference>
<dbReference type="InterPro" id="IPR012674">
    <property type="entry name" value="Calycin"/>
</dbReference>
<dbReference type="SUPFAM" id="SSF50814">
    <property type="entry name" value="Lipocalins"/>
    <property type="match status" value="2"/>
</dbReference>
<evidence type="ECO:0000313" key="5">
    <source>
        <dbReference type="EMBL" id="URD94781.1"/>
    </source>
</evidence>
<name>A0A9E7FGJ2_9LILI</name>
<dbReference type="Pfam" id="PF02179">
    <property type="entry name" value="BAG"/>
    <property type="match status" value="1"/>
</dbReference>
<evidence type="ECO:0000259" key="3">
    <source>
        <dbReference type="Pfam" id="PF12204"/>
    </source>
</evidence>
<dbReference type="InterPro" id="IPR022017">
    <property type="entry name" value="BFA1-like_DUF3598"/>
</dbReference>
<dbReference type="SUPFAM" id="SSF63491">
    <property type="entry name" value="BAG domain"/>
    <property type="match status" value="1"/>
</dbReference>
<feature type="region of interest" description="Disordered" evidence="1">
    <location>
        <begin position="136"/>
        <end position="162"/>
    </location>
</feature>
<feature type="domain" description="Biogenesis factor required for ATP synthase 1-like C-terminal" evidence="4">
    <location>
        <begin position="939"/>
        <end position="1074"/>
    </location>
</feature>
<evidence type="ECO:0000259" key="2">
    <source>
        <dbReference type="Pfam" id="PF02179"/>
    </source>
</evidence>
<dbReference type="InterPro" id="IPR003103">
    <property type="entry name" value="BAG_domain"/>
</dbReference>
<evidence type="ECO:0000259" key="4">
    <source>
        <dbReference type="Pfam" id="PF21053"/>
    </source>
</evidence>
<dbReference type="FunFam" id="2.40.128.20:FF:000013">
    <property type="entry name" value="OsWRKY4 family protein"/>
    <property type="match status" value="1"/>
</dbReference>
<dbReference type="Proteomes" id="UP001055439">
    <property type="component" value="Chromosome 4"/>
</dbReference>
<dbReference type="Pfam" id="PF12204">
    <property type="entry name" value="DUF3598_N"/>
    <property type="match status" value="1"/>
</dbReference>
<feature type="domain" description="DUF3598" evidence="3">
    <location>
        <begin position="738"/>
        <end position="915"/>
    </location>
</feature>
<dbReference type="OrthoDB" id="1908268at2759"/>
<evidence type="ECO:0008006" key="7">
    <source>
        <dbReference type="Google" id="ProtNLM"/>
    </source>
</evidence>
<reference evidence="5" key="1">
    <citation type="submission" date="2022-05" db="EMBL/GenBank/DDBJ databases">
        <title>The Musa troglodytarum L. genome provides insights into the mechanism of non-climacteric behaviour and enrichment of carotenoids.</title>
        <authorList>
            <person name="Wang J."/>
        </authorList>
    </citation>
    <scope>NUCLEOTIDE SEQUENCE</scope>
    <source>
        <tissue evidence="5">Leaf</tissue>
    </source>
</reference>
<organism evidence="5 6">
    <name type="scientific">Musa troglodytarum</name>
    <name type="common">fe'i banana</name>
    <dbReference type="NCBI Taxonomy" id="320322"/>
    <lineage>
        <taxon>Eukaryota</taxon>
        <taxon>Viridiplantae</taxon>
        <taxon>Streptophyta</taxon>
        <taxon>Embryophyta</taxon>
        <taxon>Tracheophyta</taxon>
        <taxon>Spermatophyta</taxon>
        <taxon>Magnoliopsida</taxon>
        <taxon>Liliopsida</taxon>
        <taxon>Zingiberales</taxon>
        <taxon>Musaceae</taxon>
        <taxon>Musa</taxon>
    </lineage>
</organism>
<feature type="region of interest" description="Disordered" evidence="1">
    <location>
        <begin position="185"/>
        <end position="214"/>
    </location>
</feature>
<protein>
    <recommendedName>
        <fullName evidence="7">DUF3598 domain-containing protein</fullName>
    </recommendedName>
</protein>
<dbReference type="AlphaFoldDB" id="A0A9E7FGJ2"/>
<evidence type="ECO:0000256" key="1">
    <source>
        <dbReference type="SAM" id="MobiDB-lite"/>
    </source>
</evidence>
<accession>A0A9E7FGJ2</accession>